<dbReference type="AlphaFoldDB" id="A0A1Y0B1X5"/>
<organism evidence="1">
    <name type="scientific">Utricularia reniformis</name>
    <dbReference type="NCBI Taxonomy" id="192314"/>
    <lineage>
        <taxon>Eukaryota</taxon>
        <taxon>Viridiplantae</taxon>
        <taxon>Streptophyta</taxon>
        <taxon>Embryophyta</taxon>
        <taxon>Tracheophyta</taxon>
        <taxon>Spermatophyta</taxon>
        <taxon>Magnoliopsida</taxon>
        <taxon>eudicotyledons</taxon>
        <taxon>Gunneridae</taxon>
        <taxon>Pentapetalae</taxon>
        <taxon>asterids</taxon>
        <taxon>lamiids</taxon>
        <taxon>Lamiales</taxon>
        <taxon>Lentibulariaceae</taxon>
        <taxon>Utricularia</taxon>
    </lineage>
</organism>
<proteinExistence type="predicted"/>
<name>A0A1Y0B1X5_9LAMI</name>
<reference evidence="1" key="1">
    <citation type="submission" date="2017-03" db="EMBL/GenBank/DDBJ databases">
        <title>The mitochondrial genome of the carnivorous plant Utricularia reniformis (Lentibulariaceae): structure, comparative analysis and evolutionary landmarks.</title>
        <authorList>
            <person name="Silva S.R."/>
            <person name="Alvarenga D.O."/>
            <person name="Michael T.P."/>
            <person name="Miranda V.F.O."/>
            <person name="Varani A.M."/>
        </authorList>
    </citation>
    <scope>NUCLEOTIDE SEQUENCE</scope>
</reference>
<geneLocation type="mitochondrion" evidence="1"/>
<keyword evidence="1" id="KW-0496">Mitochondrion</keyword>
<gene>
    <name evidence="1" type="ORF">AEK19_MT1175</name>
</gene>
<protein>
    <submittedName>
        <fullName evidence="1">Uncharacterized protein</fullName>
    </submittedName>
</protein>
<accession>A0A1Y0B1X5</accession>
<sequence length="33" mass="3423">MSPTPPLGELLFAESVQTFPCAASNVISLVCLS</sequence>
<evidence type="ECO:0000313" key="1">
    <source>
        <dbReference type="EMBL" id="ART31388.1"/>
    </source>
</evidence>
<dbReference type="EMBL" id="KY774314">
    <property type="protein sequence ID" value="ART31388.1"/>
    <property type="molecule type" value="Genomic_DNA"/>
</dbReference>